<dbReference type="Pfam" id="PF19313">
    <property type="entry name" value="DUF5916"/>
    <property type="match status" value="1"/>
</dbReference>
<name>A0ABV7CGB9_9GAMM</name>
<dbReference type="InterPro" id="IPR010502">
    <property type="entry name" value="Carb-bd_dom_fam9"/>
</dbReference>
<reference evidence="5" key="1">
    <citation type="journal article" date="2019" name="Int. J. Syst. Evol. Microbiol.">
        <title>The Global Catalogue of Microorganisms (GCM) 10K type strain sequencing project: providing services to taxonomists for standard genome sequencing and annotation.</title>
        <authorList>
            <consortium name="The Broad Institute Genomics Platform"/>
            <consortium name="The Broad Institute Genome Sequencing Center for Infectious Disease"/>
            <person name="Wu L."/>
            <person name="Ma J."/>
        </authorList>
    </citation>
    <scope>NUCLEOTIDE SEQUENCE [LARGE SCALE GENOMIC DNA]</scope>
    <source>
        <strain evidence="5">KCTC 42730</strain>
    </source>
</reference>
<comment type="caution">
    <text evidence="4">The sequence shown here is derived from an EMBL/GenBank/DDBJ whole genome shotgun (WGS) entry which is preliminary data.</text>
</comment>
<keyword evidence="1" id="KW-0732">Signal</keyword>
<gene>
    <name evidence="4" type="ORF">ACFOEE_03785</name>
</gene>
<keyword evidence="5" id="KW-1185">Reference proteome</keyword>
<evidence type="ECO:0000313" key="5">
    <source>
        <dbReference type="Proteomes" id="UP001595453"/>
    </source>
</evidence>
<dbReference type="Proteomes" id="UP001595453">
    <property type="component" value="Unassembled WGS sequence"/>
</dbReference>
<dbReference type="Pfam" id="PF06452">
    <property type="entry name" value="CBM9_1"/>
    <property type="match status" value="1"/>
</dbReference>
<accession>A0ABV7CGB9</accession>
<evidence type="ECO:0000259" key="2">
    <source>
        <dbReference type="Pfam" id="PF06452"/>
    </source>
</evidence>
<protein>
    <submittedName>
        <fullName evidence="4">DUF5916 domain-containing protein</fullName>
    </submittedName>
</protein>
<dbReference type="InterPro" id="IPR045670">
    <property type="entry name" value="DUF5916"/>
</dbReference>
<dbReference type="EMBL" id="JBHRSD010000007">
    <property type="protein sequence ID" value="MFC3031645.1"/>
    <property type="molecule type" value="Genomic_DNA"/>
</dbReference>
<dbReference type="RefSeq" id="WP_377121092.1">
    <property type="nucleotide sequence ID" value="NZ_JBHRSD010000007.1"/>
</dbReference>
<dbReference type="SUPFAM" id="SSF49344">
    <property type="entry name" value="CBD9-like"/>
    <property type="match status" value="1"/>
</dbReference>
<feature type="chain" id="PRO_5045533973" evidence="1">
    <location>
        <begin position="19"/>
        <end position="777"/>
    </location>
</feature>
<evidence type="ECO:0000256" key="1">
    <source>
        <dbReference type="SAM" id="SignalP"/>
    </source>
</evidence>
<dbReference type="CDD" id="cd09618">
    <property type="entry name" value="CBM9_like_2"/>
    <property type="match status" value="1"/>
</dbReference>
<feature type="domain" description="DUF5916" evidence="3">
    <location>
        <begin position="260"/>
        <end position="332"/>
    </location>
</feature>
<feature type="domain" description="Carbohydrate-binding" evidence="2">
    <location>
        <begin position="33"/>
        <end position="189"/>
    </location>
</feature>
<proteinExistence type="predicted"/>
<feature type="signal peptide" evidence="1">
    <location>
        <begin position="1"/>
        <end position="18"/>
    </location>
</feature>
<sequence>MFKSLLPALCLVALPVFANNTNAIPYFPDKVEIDGKLDEAIWKQAKRIEINNISWPYENQPSPVSTYAYIYENGESLFIGFEAADPNPDAIRAFYRDRDQGWNDDLVGFKIDTYNSGRIAYQFFINPLGVQQDSIENELSKSESGAWNGIWDSVGRIHEKGYTVEVELPFRVLNFDDSAALKTMAMEFVRFYPRNERLRLSSMQLEHANTCWICQMPAYTGFERAKQGNNIALIPSLVVGKTQTRDIDGSQVADWQDDQFTEPGLDLKWAITPDVTLNATLNPDFSQVEADNGQLNVNNSFSLFFDERRSFFLENEDYFSSQLNLIHTRNIAAPDYGVKVTGSKQGHTFAGFIANDSHLNVLMPGNLGSDVVSLEEDSDNMALRYRYDFDDTLSLGSTATLRQSAQYHNQVFSIDGKYKPTENDTFTAQLIHSDSEYSDAFLTELCGGDDGDCAMPPTTGCQRFEGCDYNESVLRVLDSDNHSGLGYLASYEHYEKHWSAFTNYKAFERGLRTDLGFIEQIDFNKFVFGGEYRWYGDETTWWNRAKWYADWDISHNQAGELLEKEVETSFMIEGPLQSALEFGIDSRKRTGLRENEAILALDGNTNRFTENDVWAYLEFKPIAGVFAAIDMSVGNKVDLANNRIGDHLFIKPIINFNVGKHFEVKLRHMYQSLKAAGADVYTANLTDVRFTYQFDIHSYVRLAVIYTDIERNQANYIKSVDAKYKALTTQLLYSYKLNPQTVFFAGFGDNGFEDDNLSRITKDSRTAFAKFSYAWLL</sequence>
<evidence type="ECO:0000259" key="3">
    <source>
        <dbReference type="Pfam" id="PF19313"/>
    </source>
</evidence>
<organism evidence="4 5">
    <name type="scientific">Pseudoalteromonas fenneropenaei</name>
    <dbReference type="NCBI Taxonomy" id="1737459"/>
    <lineage>
        <taxon>Bacteria</taxon>
        <taxon>Pseudomonadati</taxon>
        <taxon>Pseudomonadota</taxon>
        <taxon>Gammaproteobacteria</taxon>
        <taxon>Alteromonadales</taxon>
        <taxon>Pseudoalteromonadaceae</taxon>
        <taxon>Pseudoalteromonas</taxon>
    </lineage>
</organism>
<evidence type="ECO:0000313" key="4">
    <source>
        <dbReference type="EMBL" id="MFC3031645.1"/>
    </source>
</evidence>
<dbReference type="Gene3D" id="2.60.40.1190">
    <property type="match status" value="1"/>
</dbReference>